<proteinExistence type="predicted"/>
<protein>
    <submittedName>
        <fullName evidence="1">Uncharacterized protein</fullName>
    </submittedName>
</protein>
<organism evidence="1 2">
    <name type="scientific">Capnocytophaga stomatis</name>
    <dbReference type="NCBI Taxonomy" id="1848904"/>
    <lineage>
        <taxon>Bacteria</taxon>
        <taxon>Pseudomonadati</taxon>
        <taxon>Bacteroidota</taxon>
        <taxon>Flavobacteriia</taxon>
        <taxon>Flavobacteriales</taxon>
        <taxon>Flavobacteriaceae</taxon>
        <taxon>Capnocytophaga</taxon>
    </lineage>
</organism>
<reference evidence="2" key="1">
    <citation type="submission" date="2017-06" db="EMBL/GenBank/DDBJ databases">
        <title>Capnocytophaga spp. assemblies.</title>
        <authorList>
            <person name="Gulvik C.A."/>
        </authorList>
    </citation>
    <scope>NUCLEOTIDE SEQUENCE [LARGE SCALE GENOMIC DNA]</scope>
    <source>
        <strain evidence="2">H2177</strain>
    </source>
</reference>
<name>A0A250FUA6_9FLAO</name>
<gene>
    <name evidence="1" type="ORF">CGC58_02675</name>
</gene>
<dbReference type="Proteomes" id="UP000217348">
    <property type="component" value="Chromosome"/>
</dbReference>
<dbReference type="AlphaFoldDB" id="A0A250FUA6"/>
<accession>A0A250FUA6</accession>
<evidence type="ECO:0000313" key="2">
    <source>
        <dbReference type="Proteomes" id="UP000217348"/>
    </source>
</evidence>
<evidence type="ECO:0000313" key="1">
    <source>
        <dbReference type="EMBL" id="ATA88732.1"/>
    </source>
</evidence>
<sequence length="68" mass="7933">MKLYKYIPCGICFLALPQKMHFWYQFCENVQKKANEILCNLHKISIFVCALAQHSTAQHSTAQHIFFG</sequence>
<dbReference type="EMBL" id="CP022387">
    <property type="protein sequence ID" value="ATA88732.1"/>
    <property type="molecule type" value="Genomic_DNA"/>
</dbReference>
<dbReference type="KEGG" id="csto:CGC58_02675"/>